<dbReference type="PANTHER" id="PTHR43318">
    <property type="entry name" value="UDP-N-ACETYLGLUCOSAMINE 4,6-DEHYDRATASE"/>
    <property type="match status" value="1"/>
</dbReference>
<evidence type="ECO:0008006" key="6">
    <source>
        <dbReference type="Google" id="ProtNLM"/>
    </source>
</evidence>
<accession>A0ABP8PLT5</accession>
<dbReference type="InterPro" id="IPR051203">
    <property type="entry name" value="Polysaccharide_Synthase-Rel"/>
</dbReference>
<evidence type="ECO:0000313" key="4">
    <source>
        <dbReference type="EMBL" id="GAA4488034.1"/>
    </source>
</evidence>
<comment type="caution">
    <text evidence="4">The sequence shown here is derived from an EMBL/GenBank/DDBJ whole genome shotgun (WGS) entry which is preliminary data.</text>
</comment>
<sequence>MRRRRCHGGDGVRTVIVGAGGAGRTVARALLDKEGGLTPVGFLDDGPVGDAVDGLPVLGGTTDIAGATWPVRAHLVIVAIPSLPPVRVARLVDDVCTAGLDVRYLPPGAGPRDEPLSLLGRRELVVASTRARRFVSGRRVLVTGACGTVGARLCRRLRTLHPAALVQLDHDEDGLARLAAESETGRSAVVDIRDRPRVDALFEDVRPELVLHAAGFNHDPRPLERRPSAAVRTNVLGTRNLVRAALRHDVERFVLVSTDQAAEPVSVLGATRRLSELVLRAEAGGSTCFAAVRAGGVLGSSDSPLSAVAGRLAAGQPVTVAHPDATRHLMSAREAAELVLEATVMAEDADTFALDTGPPSSVLAVVGAFVDGLRVPDATIRFTGLGPGERLRARSFADSEERMRTAHPLICATRATAPAHGRSEPLTALLDAAARGADDEVRALMRRILPEYRPQEERP</sequence>
<dbReference type="Proteomes" id="UP001500503">
    <property type="component" value="Unassembled WGS sequence"/>
</dbReference>
<dbReference type="InterPro" id="IPR036291">
    <property type="entry name" value="NAD(P)-bd_dom_sf"/>
</dbReference>
<dbReference type="EMBL" id="BAABHF010000012">
    <property type="protein sequence ID" value="GAA4488034.1"/>
    <property type="molecule type" value="Genomic_DNA"/>
</dbReference>
<keyword evidence="5" id="KW-1185">Reference proteome</keyword>
<organism evidence="4 5">
    <name type="scientific">Actinoallomurus oryzae</name>
    <dbReference type="NCBI Taxonomy" id="502180"/>
    <lineage>
        <taxon>Bacteria</taxon>
        <taxon>Bacillati</taxon>
        <taxon>Actinomycetota</taxon>
        <taxon>Actinomycetes</taxon>
        <taxon>Streptosporangiales</taxon>
        <taxon>Thermomonosporaceae</taxon>
        <taxon>Actinoallomurus</taxon>
    </lineage>
</organism>
<reference evidence="5" key="1">
    <citation type="journal article" date="2019" name="Int. J. Syst. Evol. Microbiol.">
        <title>The Global Catalogue of Microorganisms (GCM) 10K type strain sequencing project: providing services to taxonomists for standard genome sequencing and annotation.</title>
        <authorList>
            <consortium name="The Broad Institute Genomics Platform"/>
            <consortium name="The Broad Institute Genome Sequencing Center for Infectious Disease"/>
            <person name="Wu L."/>
            <person name="Ma J."/>
        </authorList>
    </citation>
    <scope>NUCLEOTIDE SEQUENCE [LARGE SCALE GENOMIC DNA]</scope>
    <source>
        <strain evidence="5">JCM 17933</strain>
    </source>
</reference>
<evidence type="ECO:0000256" key="1">
    <source>
        <dbReference type="ARBA" id="ARBA00007430"/>
    </source>
</evidence>
<dbReference type="Gene3D" id="3.40.50.720">
    <property type="entry name" value="NAD(P)-binding Rossmann-like Domain"/>
    <property type="match status" value="2"/>
</dbReference>
<feature type="domain" description="PglD N-terminal" evidence="3">
    <location>
        <begin position="15"/>
        <end position="80"/>
    </location>
</feature>
<feature type="domain" description="Polysaccharide biosynthesis protein CapD-like" evidence="2">
    <location>
        <begin position="140"/>
        <end position="411"/>
    </location>
</feature>
<dbReference type="PANTHER" id="PTHR43318:SF1">
    <property type="entry name" value="POLYSACCHARIDE BIOSYNTHESIS PROTEIN EPSC-RELATED"/>
    <property type="match status" value="1"/>
</dbReference>
<proteinExistence type="inferred from homology"/>
<dbReference type="InterPro" id="IPR003869">
    <property type="entry name" value="Polysac_CapD-like"/>
</dbReference>
<evidence type="ECO:0000313" key="5">
    <source>
        <dbReference type="Proteomes" id="UP001500503"/>
    </source>
</evidence>
<dbReference type="Pfam" id="PF02719">
    <property type="entry name" value="Polysacc_synt_2"/>
    <property type="match status" value="1"/>
</dbReference>
<dbReference type="InterPro" id="IPR041561">
    <property type="entry name" value="PglD_N"/>
</dbReference>
<evidence type="ECO:0000259" key="2">
    <source>
        <dbReference type="Pfam" id="PF02719"/>
    </source>
</evidence>
<comment type="similarity">
    <text evidence="1">Belongs to the polysaccharide synthase family.</text>
</comment>
<evidence type="ECO:0000259" key="3">
    <source>
        <dbReference type="Pfam" id="PF17836"/>
    </source>
</evidence>
<dbReference type="Pfam" id="PF17836">
    <property type="entry name" value="PglD_N"/>
    <property type="match status" value="1"/>
</dbReference>
<name>A0ABP8PLT5_9ACTN</name>
<protein>
    <recommendedName>
        <fullName evidence="6">Polysaccharide biosynthesis protein CapD-like domain-containing protein</fullName>
    </recommendedName>
</protein>
<dbReference type="RefSeq" id="WP_345459589.1">
    <property type="nucleotide sequence ID" value="NZ_BAABHF010000012.1"/>
</dbReference>
<dbReference type="SUPFAM" id="SSF51735">
    <property type="entry name" value="NAD(P)-binding Rossmann-fold domains"/>
    <property type="match status" value="2"/>
</dbReference>
<gene>
    <name evidence="4" type="ORF">GCM10023191_016860</name>
</gene>